<dbReference type="Gene3D" id="1.10.10.10">
    <property type="entry name" value="Winged helix-like DNA-binding domain superfamily/Winged helix DNA-binding domain"/>
    <property type="match status" value="1"/>
</dbReference>
<keyword evidence="1" id="KW-0227">DNA damage</keyword>
<reference evidence="3 4" key="1">
    <citation type="journal article" date="2019" name="Int. J. Syst. Evol. Microbiol.">
        <title>The Global Catalogue of Microorganisms (GCM) 10K type strain sequencing project: providing services to taxonomists for standard genome sequencing and annotation.</title>
        <authorList>
            <consortium name="The Broad Institute Genomics Platform"/>
            <consortium name="The Broad Institute Genome Sequencing Center for Infectious Disease"/>
            <person name="Wu L."/>
            <person name="Ma J."/>
        </authorList>
    </citation>
    <scope>NUCLEOTIDE SEQUENCE [LARGE SCALE GENOMIC DNA]</scope>
    <source>
        <strain evidence="3 4">CGMCC 1.10593</strain>
    </source>
</reference>
<dbReference type="InterPro" id="IPR014048">
    <property type="entry name" value="MethylDNA_cys_MeTrfase_DNA-bd"/>
</dbReference>
<dbReference type="InterPro" id="IPR036388">
    <property type="entry name" value="WH-like_DNA-bd_sf"/>
</dbReference>
<gene>
    <name evidence="3" type="ORF">ACFSBW_05625</name>
</gene>
<evidence type="ECO:0000313" key="4">
    <source>
        <dbReference type="Proteomes" id="UP001597052"/>
    </source>
</evidence>
<feature type="domain" description="Methylated-DNA-[protein]-cysteine S-methyltransferase DNA binding" evidence="2">
    <location>
        <begin position="74"/>
        <end position="137"/>
    </location>
</feature>
<dbReference type="RefSeq" id="WP_256395054.1">
    <property type="nucleotide sequence ID" value="NZ_JANHDJ010000001.1"/>
</dbReference>
<evidence type="ECO:0000313" key="3">
    <source>
        <dbReference type="EMBL" id="MFD1641354.1"/>
    </source>
</evidence>
<dbReference type="Proteomes" id="UP001597052">
    <property type="component" value="Unassembled WGS sequence"/>
</dbReference>
<comment type="caution">
    <text evidence="3">The sequence shown here is derived from an EMBL/GenBank/DDBJ whole genome shotgun (WGS) entry which is preliminary data.</text>
</comment>
<dbReference type="EMBL" id="JBHUDM010000001">
    <property type="protein sequence ID" value="MFD1641354.1"/>
    <property type="molecule type" value="Genomic_DNA"/>
</dbReference>
<name>A0ABD6D7R9_9EURY</name>
<dbReference type="InterPro" id="IPR036217">
    <property type="entry name" value="MethylDNA_cys_MeTrfase_DNAb"/>
</dbReference>
<protein>
    <submittedName>
        <fullName evidence="3">MGMT family protein</fullName>
    </submittedName>
</protein>
<evidence type="ECO:0000259" key="2">
    <source>
        <dbReference type="Pfam" id="PF01035"/>
    </source>
</evidence>
<dbReference type="CDD" id="cd06445">
    <property type="entry name" value="ATase"/>
    <property type="match status" value="1"/>
</dbReference>
<sequence>MTPAGIFARQFDSLDCVVQLGIASGRAIDVSFPEDVPPDAEADHELLDAIERYLGGDLSAVDDAELGLTVPTDQRAVLEALDSVPPGSTVTVSRLARIAGLDPADDDDIATVRDALRENPLPIFLPDHRVRDGQGATPPQIAAALRRLENETN</sequence>
<dbReference type="SUPFAM" id="SSF46767">
    <property type="entry name" value="Methylated DNA-protein cysteine methyltransferase, C-terminal domain"/>
    <property type="match status" value="1"/>
</dbReference>
<accession>A0ABD6D7R9</accession>
<dbReference type="GO" id="GO:0006974">
    <property type="term" value="P:DNA damage response"/>
    <property type="evidence" value="ECO:0007669"/>
    <property type="project" value="UniProtKB-KW"/>
</dbReference>
<keyword evidence="4" id="KW-1185">Reference proteome</keyword>
<dbReference type="Pfam" id="PF01035">
    <property type="entry name" value="DNA_binding_1"/>
    <property type="match status" value="1"/>
</dbReference>
<evidence type="ECO:0000256" key="1">
    <source>
        <dbReference type="ARBA" id="ARBA00022763"/>
    </source>
</evidence>
<dbReference type="AlphaFoldDB" id="A0ABD6D7R9"/>
<organism evidence="3 4">
    <name type="scientific">Halohasta litorea</name>
    <dbReference type="NCBI Taxonomy" id="869891"/>
    <lineage>
        <taxon>Archaea</taxon>
        <taxon>Methanobacteriati</taxon>
        <taxon>Methanobacteriota</taxon>
        <taxon>Stenosarchaea group</taxon>
        <taxon>Halobacteria</taxon>
        <taxon>Halobacteriales</taxon>
        <taxon>Haloferacaceae</taxon>
        <taxon>Halohasta</taxon>
    </lineage>
</organism>
<proteinExistence type="predicted"/>